<evidence type="ECO:0000313" key="1">
    <source>
        <dbReference type="EMBL" id="VDP54876.1"/>
    </source>
</evidence>
<reference evidence="1 2" key="1">
    <citation type="submission" date="2018-11" db="EMBL/GenBank/DDBJ databases">
        <authorList>
            <consortium name="Pathogen Informatics"/>
        </authorList>
    </citation>
    <scope>NUCLEOTIDE SEQUENCE [LARGE SCALE GENOMIC DNA]</scope>
    <source>
        <strain evidence="1 2">Zambia</strain>
    </source>
</reference>
<proteinExistence type="predicted"/>
<name>A0A183NAM5_9TREM</name>
<accession>A0A183NAM5</accession>
<gene>
    <name evidence="1" type="ORF">SMRZ_LOCUS25350</name>
</gene>
<organism evidence="1 2">
    <name type="scientific">Schistosoma margrebowiei</name>
    <dbReference type="NCBI Taxonomy" id="48269"/>
    <lineage>
        <taxon>Eukaryota</taxon>
        <taxon>Metazoa</taxon>
        <taxon>Spiralia</taxon>
        <taxon>Lophotrochozoa</taxon>
        <taxon>Platyhelminthes</taxon>
        <taxon>Trematoda</taxon>
        <taxon>Digenea</taxon>
        <taxon>Strigeidida</taxon>
        <taxon>Schistosomatoidea</taxon>
        <taxon>Schistosomatidae</taxon>
        <taxon>Schistosoma</taxon>
    </lineage>
</organism>
<evidence type="ECO:0000313" key="2">
    <source>
        <dbReference type="Proteomes" id="UP000277204"/>
    </source>
</evidence>
<dbReference type="EMBL" id="UZAI01021231">
    <property type="protein sequence ID" value="VDP54876.1"/>
    <property type="molecule type" value="Genomic_DNA"/>
</dbReference>
<dbReference type="AlphaFoldDB" id="A0A183NAM5"/>
<keyword evidence="2" id="KW-1185">Reference proteome</keyword>
<sequence length="138" mass="16190">DILNLILFRFQYILYEIPCEWNIQLSAGSDEQRCPVSWLTYAELKKRNYTTIVKQPKLIHINHLTKPDDIIANYTPTEYIDQSDVILKRTWNVRTMWGTGRALQIAAETRSYNLEVLGINETHWTHVGQRRLTSGELL</sequence>
<protein>
    <submittedName>
        <fullName evidence="1">Uncharacterized protein</fullName>
    </submittedName>
</protein>
<feature type="non-terminal residue" evidence="1">
    <location>
        <position position="1"/>
    </location>
</feature>
<dbReference type="Proteomes" id="UP000277204">
    <property type="component" value="Unassembled WGS sequence"/>
</dbReference>